<dbReference type="Pfam" id="PF14501">
    <property type="entry name" value="HATPase_c_5"/>
    <property type="match status" value="1"/>
</dbReference>
<feature type="transmembrane region" description="Helical" evidence="1">
    <location>
        <begin position="127"/>
        <end position="143"/>
    </location>
</feature>
<organism evidence="3 4">
    <name type="scientific">Blautia producta</name>
    <dbReference type="NCBI Taxonomy" id="33035"/>
    <lineage>
        <taxon>Bacteria</taxon>
        <taxon>Bacillati</taxon>
        <taxon>Bacillota</taxon>
        <taxon>Clostridia</taxon>
        <taxon>Lachnospirales</taxon>
        <taxon>Lachnospiraceae</taxon>
        <taxon>Blautia</taxon>
    </lineage>
</organism>
<dbReference type="SUPFAM" id="SSF55874">
    <property type="entry name" value="ATPase domain of HSP90 chaperone/DNA topoisomerase II/histidine kinase"/>
    <property type="match status" value="1"/>
</dbReference>
<gene>
    <name evidence="3" type="ORF">E5259_13800</name>
</gene>
<dbReference type="EMBL" id="CP039126">
    <property type="protein sequence ID" value="QMW78576.1"/>
    <property type="molecule type" value="Genomic_DNA"/>
</dbReference>
<feature type="transmembrane region" description="Helical" evidence="1">
    <location>
        <begin position="6"/>
        <end position="26"/>
    </location>
</feature>
<keyword evidence="3" id="KW-0547">Nucleotide-binding</keyword>
<dbReference type="Gene3D" id="3.30.565.10">
    <property type="entry name" value="Histidine kinase-like ATPase, C-terminal domain"/>
    <property type="match status" value="1"/>
</dbReference>
<dbReference type="InterPro" id="IPR036890">
    <property type="entry name" value="HATPase_C_sf"/>
</dbReference>
<dbReference type="RefSeq" id="WP_018593956.1">
    <property type="nucleotide sequence ID" value="NZ_AP031416.1"/>
</dbReference>
<keyword evidence="1" id="KW-0812">Transmembrane</keyword>
<dbReference type="AlphaFoldDB" id="A0A7G5MVD3"/>
<dbReference type="InterPro" id="IPR032834">
    <property type="entry name" value="NatK-like_C"/>
</dbReference>
<dbReference type="PANTHER" id="PTHR40448">
    <property type="entry name" value="TWO-COMPONENT SENSOR HISTIDINE KINASE"/>
    <property type="match status" value="1"/>
</dbReference>
<dbReference type="Proteomes" id="UP000515789">
    <property type="component" value="Chromosome"/>
</dbReference>
<feature type="transmembrane region" description="Helical" evidence="1">
    <location>
        <begin position="85"/>
        <end position="107"/>
    </location>
</feature>
<feature type="transmembrane region" description="Helical" evidence="1">
    <location>
        <begin position="155"/>
        <end position="173"/>
    </location>
</feature>
<accession>A0A7G5MVD3</accession>
<evidence type="ECO:0000313" key="4">
    <source>
        <dbReference type="Proteomes" id="UP000515789"/>
    </source>
</evidence>
<name>A0A7G5MVD3_9FIRM</name>
<keyword evidence="1" id="KW-1133">Transmembrane helix</keyword>
<feature type="domain" description="Sensor histidine kinase NatK-like C-terminal" evidence="2">
    <location>
        <begin position="321"/>
        <end position="419"/>
    </location>
</feature>
<keyword evidence="1" id="KW-0472">Membrane</keyword>
<dbReference type="GeneID" id="75051110"/>
<evidence type="ECO:0000313" key="3">
    <source>
        <dbReference type="EMBL" id="QMW78576.1"/>
    </source>
</evidence>
<protein>
    <submittedName>
        <fullName evidence="3">ATP-binding protein</fullName>
    </submittedName>
</protein>
<dbReference type="CDD" id="cd16935">
    <property type="entry name" value="HATPase_AgrC-ComD-like"/>
    <property type="match status" value="1"/>
</dbReference>
<proteinExistence type="predicted"/>
<keyword evidence="3" id="KW-0067">ATP-binding</keyword>
<evidence type="ECO:0000259" key="2">
    <source>
        <dbReference type="Pfam" id="PF14501"/>
    </source>
</evidence>
<dbReference type="GO" id="GO:0005524">
    <property type="term" value="F:ATP binding"/>
    <property type="evidence" value="ECO:0007669"/>
    <property type="project" value="UniProtKB-KW"/>
</dbReference>
<feature type="transmembrane region" description="Helical" evidence="1">
    <location>
        <begin position="185"/>
        <end position="204"/>
    </location>
</feature>
<reference evidence="3 4" key="1">
    <citation type="submission" date="2019-04" db="EMBL/GenBank/DDBJ databases">
        <authorList>
            <person name="Schori C."/>
            <person name="Ahrens C."/>
        </authorList>
    </citation>
    <scope>NUCLEOTIDE SEQUENCE [LARGE SCALE GENOMIC DNA]</scope>
    <source>
        <strain evidence="3 4">DSM 2950</strain>
    </source>
</reference>
<dbReference type="PANTHER" id="PTHR40448:SF1">
    <property type="entry name" value="TWO-COMPONENT SENSOR HISTIDINE KINASE"/>
    <property type="match status" value="1"/>
</dbReference>
<evidence type="ECO:0000256" key="1">
    <source>
        <dbReference type="SAM" id="Phobius"/>
    </source>
</evidence>
<dbReference type="GO" id="GO:0042802">
    <property type="term" value="F:identical protein binding"/>
    <property type="evidence" value="ECO:0007669"/>
    <property type="project" value="TreeGrafter"/>
</dbReference>
<sequence length="433" mass="48570">MTDWLFLLSNIAAGIIRVHVCLFLIFRLLSVEKPGKKSTAAALAGVTVICILASVTDFPDFYRGALEAVWIAFCAGRLQKADIRMSLFVGTFYEIAVWFWQFLFAAWLGVLFSSPAYLDYRTGEGQTAVWLLHGLLIVLEIYLSGHRDMTEKEAFRRTSVIVLAGFLAVITLSEQSVLSIADDTLYMWTILASVLMMSVLVFNINRHYEAEKELARLKSQQAELLEHDYTALNNAYAANAKLFHDFHNHIGVLRQLLSHKKTEEAVQYLDELQSPVQEMADAVWTGDETADYLINSKALAAKVSGVPLQVQVEFPRHTNIKSADLCAILGNLLDNALEASRKVADPKHRFIRLTIRRINQMLVIKVENSFAVLPKKEDGSLKTTKKDRELHGWGLKSAQTAAEKYEGTVQTSYTDSTFRAVATLSYHGVTTKE</sequence>
<feature type="transmembrane region" description="Helical" evidence="1">
    <location>
        <begin position="38"/>
        <end position="55"/>
    </location>
</feature>